<evidence type="ECO:0000313" key="3">
    <source>
        <dbReference type="Proteomes" id="UP001524587"/>
    </source>
</evidence>
<dbReference type="InterPro" id="IPR011990">
    <property type="entry name" value="TPR-like_helical_dom_sf"/>
</dbReference>
<dbReference type="PANTHER" id="PTHR44998">
    <property type="match status" value="1"/>
</dbReference>
<dbReference type="PROSITE" id="PS50005">
    <property type="entry name" value="TPR"/>
    <property type="match status" value="1"/>
</dbReference>
<proteinExistence type="predicted"/>
<evidence type="ECO:0000256" key="1">
    <source>
        <dbReference type="PROSITE-ProRule" id="PRU00339"/>
    </source>
</evidence>
<name>A0ABT1W9U6_9PROT</name>
<dbReference type="Gene3D" id="3.40.50.2000">
    <property type="entry name" value="Glycogen Phosphorylase B"/>
    <property type="match status" value="1"/>
</dbReference>
<dbReference type="EMBL" id="JAMSKV010000006">
    <property type="protein sequence ID" value="MCQ8278583.1"/>
    <property type="molecule type" value="Genomic_DNA"/>
</dbReference>
<dbReference type="Pfam" id="PF13181">
    <property type="entry name" value="TPR_8"/>
    <property type="match status" value="1"/>
</dbReference>
<sequence length="467" mass="50105">MTIPAIPQDDLAGAIAAGLLEAAIAAAGLDPVAAPAQGWRQLGLFLARTNRATLAIPCFQHSLSFDPNQAACLSALCVLLMRTHRLAEAVRAGEQAVALQPNDPAFLDNLALALADAGRVDEARICLIRAIGLAPDRAESHLSLAQLLLSIGEMQPGWLEYEWRNRTEMARNTVPETSAASWNGMRMPHGRLIVICDQGYGDTLQFARYLPHVAALCPDLHLCVSPPLKTLLDRVPGPVALHTRWEDVPPHAAVVRLSSLPFLFRTELDTIPSAAGYLRAGDAARARWAMPAGGPAGRLRVGLVWAGRDTHPNDMRRSIPLSALLPLADQTGVCFVCLQRPVPAADQGLLDRFGMEDLSARLESFDDTAALIETLDLVIAVDTSTAHLAGALGRPCWLMLGHPPDWRWLLSGSTTPWYDSITLFRQPAPGDWAGTIGAVAARLTALLATPLTTPVATLLAPTATDER</sequence>
<dbReference type="RefSeq" id="WP_422864059.1">
    <property type="nucleotide sequence ID" value="NZ_JAMSKV010000006.1"/>
</dbReference>
<keyword evidence="1" id="KW-0802">TPR repeat</keyword>
<feature type="repeat" description="TPR" evidence="1">
    <location>
        <begin position="36"/>
        <end position="69"/>
    </location>
</feature>
<dbReference type="PANTHER" id="PTHR44998:SF1">
    <property type="entry name" value="UDP-N-ACETYLGLUCOSAMINE--PEPTIDE N-ACETYLGLUCOSAMINYLTRANSFERASE 110 KDA SUBUNIT"/>
    <property type="match status" value="1"/>
</dbReference>
<dbReference type="Gene3D" id="1.25.40.10">
    <property type="entry name" value="Tetratricopeptide repeat domain"/>
    <property type="match status" value="1"/>
</dbReference>
<dbReference type="SMART" id="SM00028">
    <property type="entry name" value="TPR"/>
    <property type="match status" value="3"/>
</dbReference>
<evidence type="ECO:0000313" key="2">
    <source>
        <dbReference type="EMBL" id="MCQ8278583.1"/>
    </source>
</evidence>
<protein>
    <submittedName>
        <fullName evidence="2">Tetratricopeptide repeat-containing glycosyltransferase family protein</fullName>
    </submittedName>
</protein>
<comment type="caution">
    <text evidence="2">The sequence shown here is derived from an EMBL/GenBank/DDBJ whole genome shotgun (WGS) entry which is preliminary data.</text>
</comment>
<dbReference type="SUPFAM" id="SSF48452">
    <property type="entry name" value="TPR-like"/>
    <property type="match status" value="1"/>
</dbReference>
<dbReference type="Proteomes" id="UP001524587">
    <property type="component" value="Unassembled WGS sequence"/>
</dbReference>
<keyword evidence="3" id="KW-1185">Reference proteome</keyword>
<organism evidence="2 3">
    <name type="scientific">Endosaccharibacter trunci</name>
    <dbReference type="NCBI Taxonomy" id="2812733"/>
    <lineage>
        <taxon>Bacteria</taxon>
        <taxon>Pseudomonadati</taxon>
        <taxon>Pseudomonadota</taxon>
        <taxon>Alphaproteobacteria</taxon>
        <taxon>Acetobacterales</taxon>
        <taxon>Acetobacteraceae</taxon>
        <taxon>Endosaccharibacter</taxon>
    </lineage>
</organism>
<accession>A0ABT1W9U6</accession>
<dbReference type="SUPFAM" id="SSF53756">
    <property type="entry name" value="UDP-Glycosyltransferase/glycogen phosphorylase"/>
    <property type="match status" value="1"/>
</dbReference>
<gene>
    <name evidence="2" type="ORF">NFI95_08975</name>
</gene>
<dbReference type="InterPro" id="IPR019734">
    <property type="entry name" value="TPR_rpt"/>
</dbReference>
<reference evidence="2 3" key="1">
    <citation type="submission" date="2022-06" db="EMBL/GenBank/DDBJ databases">
        <title>Endosaccharibacter gen. nov., sp. nov., endophytic bacteria isolated from sugarcane.</title>
        <authorList>
            <person name="Pitiwittayakul N."/>
            <person name="Yukphan P."/>
            <person name="Charoenyingcharoen P."/>
            <person name="Tanasupawat S."/>
        </authorList>
    </citation>
    <scope>NUCLEOTIDE SEQUENCE [LARGE SCALE GENOMIC DNA]</scope>
    <source>
        <strain evidence="2 3">KSS8</strain>
    </source>
</reference>